<gene>
    <name evidence="1" type="ORF">N0F65_007261</name>
</gene>
<evidence type="ECO:0000313" key="1">
    <source>
        <dbReference type="EMBL" id="DAZ97920.1"/>
    </source>
</evidence>
<name>A0AAV2YUW5_9STRA</name>
<dbReference type="Proteomes" id="UP001146120">
    <property type="component" value="Unassembled WGS sequence"/>
</dbReference>
<reference evidence="1" key="2">
    <citation type="journal article" date="2023" name="Microbiol Resour">
        <title>Decontamination and Annotation of the Draft Genome Sequence of the Oomycete Lagenidium giganteum ARSEF 373.</title>
        <authorList>
            <person name="Morgan W.R."/>
            <person name="Tartar A."/>
        </authorList>
    </citation>
    <scope>NUCLEOTIDE SEQUENCE</scope>
    <source>
        <strain evidence="1">ARSEF 373</strain>
    </source>
</reference>
<protein>
    <recommendedName>
        <fullName evidence="3">Transposase</fullName>
    </recommendedName>
</protein>
<organism evidence="1 2">
    <name type="scientific">Lagenidium giganteum</name>
    <dbReference type="NCBI Taxonomy" id="4803"/>
    <lineage>
        <taxon>Eukaryota</taxon>
        <taxon>Sar</taxon>
        <taxon>Stramenopiles</taxon>
        <taxon>Oomycota</taxon>
        <taxon>Peronosporomycetes</taxon>
        <taxon>Pythiales</taxon>
        <taxon>Pythiaceae</taxon>
    </lineage>
</organism>
<accession>A0AAV2YUW5</accession>
<evidence type="ECO:0008006" key="3">
    <source>
        <dbReference type="Google" id="ProtNLM"/>
    </source>
</evidence>
<comment type="caution">
    <text evidence="1">The sequence shown here is derived from an EMBL/GenBank/DDBJ whole genome shotgun (WGS) entry which is preliminary data.</text>
</comment>
<keyword evidence="2" id="KW-1185">Reference proteome</keyword>
<proteinExistence type="predicted"/>
<sequence length="25" mass="2851">MAPKLLAAQNKSGISCRQVYSWRSR</sequence>
<evidence type="ECO:0000313" key="2">
    <source>
        <dbReference type="Proteomes" id="UP001146120"/>
    </source>
</evidence>
<dbReference type="EMBL" id="DAKRPA010000121">
    <property type="protein sequence ID" value="DAZ97920.1"/>
    <property type="molecule type" value="Genomic_DNA"/>
</dbReference>
<reference evidence="1" key="1">
    <citation type="submission" date="2022-11" db="EMBL/GenBank/DDBJ databases">
        <authorList>
            <person name="Morgan W.R."/>
            <person name="Tartar A."/>
        </authorList>
    </citation>
    <scope>NUCLEOTIDE SEQUENCE</scope>
    <source>
        <strain evidence="1">ARSEF 373</strain>
    </source>
</reference>
<dbReference type="AlphaFoldDB" id="A0AAV2YUW5"/>